<name>A0ABD1DXD1_CULPP</name>
<feature type="non-terminal residue" evidence="1">
    <location>
        <position position="1"/>
    </location>
</feature>
<keyword evidence="2" id="KW-1185">Reference proteome</keyword>
<sequence length="92" mass="10512">PPTQKKGQEHGIARVWLNMCPRKRQRKPAVVDLSEKNFDDKGRVSEVSVPAVKGDAESMSPSWLQYNFMGGLEQLRAWIVSVNEYCFTEQMV</sequence>
<evidence type="ECO:0000313" key="2">
    <source>
        <dbReference type="Proteomes" id="UP001562425"/>
    </source>
</evidence>
<evidence type="ECO:0000313" key="1">
    <source>
        <dbReference type="EMBL" id="KAL1404333.1"/>
    </source>
</evidence>
<dbReference type="Proteomes" id="UP001562425">
    <property type="component" value="Unassembled WGS sequence"/>
</dbReference>
<protein>
    <submittedName>
        <fullName evidence="1">Uncharacterized protein</fullName>
    </submittedName>
</protein>
<dbReference type="EMBL" id="JBEHCU010000534">
    <property type="protein sequence ID" value="KAL1404333.1"/>
    <property type="molecule type" value="Genomic_DNA"/>
</dbReference>
<reference evidence="1 2" key="1">
    <citation type="submission" date="2024-05" db="EMBL/GenBank/DDBJ databases">
        <title>Culex pipiens pipiens assembly and annotation.</title>
        <authorList>
            <person name="Alout H."/>
            <person name="Durand T."/>
        </authorList>
    </citation>
    <scope>NUCLEOTIDE SEQUENCE [LARGE SCALE GENOMIC DNA]</scope>
    <source>
        <strain evidence="1">HA-2024</strain>
        <tissue evidence="1">Whole body</tissue>
    </source>
</reference>
<organism evidence="1 2">
    <name type="scientific">Culex pipiens pipiens</name>
    <name type="common">Northern house mosquito</name>
    <dbReference type="NCBI Taxonomy" id="38569"/>
    <lineage>
        <taxon>Eukaryota</taxon>
        <taxon>Metazoa</taxon>
        <taxon>Ecdysozoa</taxon>
        <taxon>Arthropoda</taxon>
        <taxon>Hexapoda</taxon>
        <taxon>Insecta</taxon>
        <taxon>Pterygota</taxon>
        <taxon>Neoptera</taxon>
        <taxon>Endopterygota</taxon>
        <taxon>Diptera</taxon>
        <taxon>Nematocera</taxon>
        <taxon>Culicoidea</taxon>
        <taxon>Culicidae</taxon>
        <taxon>Culicinae</taxon>
        <taxon>Culicini</taxon>
        <taxon>Culex</taxon>
        <taxon>Culex</taxon>
    </lineage>
</organism>
<comment type="caution">
    <text evidence="1">The sequence shown here is derived from an EMBL/GenBank/DDBJ whole genome shotgun (WGS) entry which is preliminary data.</text>
</comment>
<proteinExistence type="predicted"/>
<gene>
    <name evidence="1" type="ORF">pipiens_018942</name>
</gene>
<accession>A0ABD1DXD1</accession>
<dbReference type="AlphaFoldDB" id="A0ABD1DXD1"/>